<proteinExistence type="predicted"/>
<reference evidence="1" key="1">
    <citation type="submission" date="2023-10" db="EMBL/GenBank/DDBJ databases">
        <title>Screening of Alkalihalophilus pseudofirmusBZ-TG-HK211 and Its Alleviation of Salt Stress on Rapeseed Growth.</title>
        <authorList>
            <person name="Zhao B."/>
            <person name="Guo T."/>
        </authorList>
    </citation>
    <scope>NUCLEOTIDE SEQUENCE</scope>
    <source>
        <strain evidence="1">BZ-TG-HK211</strain>
    </source>
</reference>
<protein>
    <submittedName>
        <fullName evidence="1">Ornithine cyclodeaminase family protein</fullName>
    </submittedName>
</protein>
<sequence>SDIIITSTSSISPVLPEDEQIFNGKLIIGIGSYLPHMREFSDTIYKNLDYLYVDTLDSIKESGDIIQPLQNNWLDSSKVVAFS</sequence>
<dbReference type="EMBL" id="JAWJAY010001040">
    <property type="protein sequence ID" value="MDV2888176.1"/>
    <property type="molecule type" value="Genomic_DNA"/>
</dbReference>
<dbReference type="InterPro" id="IPR036291">
    <property type="entry name" value="NAD(P)-bd_dom_sf"/>
</dbReference>
<gene>
    <name evidence="1" type="ORF">RYX45_23720</name>
</gene>
<dbReference type="Pfam" id="PF02423">
    <property type="entry name" value="OCD_Mu_crystall"/>
    <property type="match status" value="1"/>
</dbReference>
<feature type="non-terminal residue" evidence="1">
    <location>
        <position position="1"/>
    </location>
</feature>
<dbReference type="Gene3D" id="3.40.50.720">
    <property type="entry name" value="NAD(P)-binding Rossmann-like Domain"/>
    <property type="match status" value="1"/>
</dbReference>
<evidence type="ECO:0000313" key="1">
    <source>
        <dbReference type="EMBL" id="MDV2888176.1"/>
    </source>
</evidence>
<feature type="non-terminal residue" evidence="1">
    <location>
        <position position="83"/>
    </location>
</feature>
<organism evidence="1 2">
    <name type="scientific">Alkalihalophilus pseudofirmus</name>
    <name type="common">Bacillus pseudofirmus</name>
    <dbReference type="NCBI Taxonomy" id="79885"/>
    <lineage>
        <taxon>Bacteria</taxon>
        <taxon>Bacillati</taxon>
        <taxon>Bacillota</taxon>
        <taxon>Bacilli</taxon>
        <taxon>Bacillales</taxon>
        <taxon>Bacillaceae</taxon>
        <taxon>Alkalihalophilus</taxon>
    </lineage>
</organism>
<comment type="caution">
    <text evidence="1">The sequence shown here is derived from an EMBL/GenBank/DDBJ whole genome shotgun (WGS) entry which is preliminary data.</text>
</comment>
<dbReference type="SUPFAM" id="SSF51735">
    <property type="entry name" value="NAD(P)-binding Rossmann-fold domains"/>
    <property type="match status" value="1"/>
</dbReference>
<accession>A0AAJ2NTC1</accession>
<evidence type="ECO:0000313" key="2">
    <source>
        <dbReference type="Proteomes" id="UP001285636"/>
    </source>
</evidence>
<dbReference type="AlphaFoldDB" id="A0AAJ2NTC1"/>
<name>A0AAJ2NTC1_ALKPS</name>
<dbReference type="GO" id="GO:0005737">
    <property type="term" value="C:cytoplasm"/>
    <property type="evidence" value="ECO:0007669"/>
    <property type="project" value="TreeGrafter"/>
</dbReference>
<dbReference type="InterPro" id="IPR003462">
    <property type="entry name" value="ODC_Mu_crystall"/>
</dbReference>
<dbReference type="PANTHER" id="PTHR13812">
    <property type="entry name" value="KETIMINE REDUCTASE MU-CRYSTALLIN"/>
    <property type="match status" value="1"/>
</dbReference>
<dbReference type="PANTHER" id="PTHR13812:SF19">
    <property type="entry name" value="KETIMINE REDUCTASE MU-CRYSTALLIN"/>
    <property type="match status" value="1"/>
</dbReference>
<dbReference type="Proteomes" id="UP001285636">
    <property type="component" value="Unassembled WGS sequence"/>
</dbReference>